<organism evidence="1 2">
    <name type="scientific">Novipirellula aureliae</name>
    <dbReference type="NCBI Taxonomy" id="2527966"/>
    <lineage>
        <taxon>Bacteria</taxon>
        <taxon>Pseudomonadati</taxon>
        <taxon>Planctomycetota</taxon>
        <taxon>Planctomycetia</taxon>
        <taxon>Pirellulales</taxon>
        <taxon>Pirellulaceae</taxon>
        <taxon>Novipirellula</taxon>
    </lineage>
</organism>
<dbReference type="Proteomes" id="UP000315471">
    <property type="component" value="Unassembled WGS sequence"/>
</dbReference>
<accession>A0A5C6E3J9</accession>
<reference evidence="1 2" key="1">
    <citation type="submission" date="2019-02" db="EMBL/GenBank/DDBJ databases">
        <title>Deep-cultivation of Planctomycetes and their phenomic and genomic characterization uncovers novel biology.</title>
        <authorList>
            <person name="Wiegand S."/>
            <person name="Jogler M."/>
            <person name="Boedeker C."/>
            <person name="Pinto D."/>
            <person name="Vollmers J."/>
            <person name="Rivas-Marin E."/>
            <person name="Kohn T."/>
            <person name="Peeters S.H."/>
            <person name="Heuer A."/>
            <person name="Rast P."/>
            <person name="Oberbeckmann S."/>
            <person name="Bunk B."/>
            <person name="Jeske O."/>
            <person name="Meyerdierks A."/>
            <person name="Storesund J.E."/>
            <person name="Kallscheuer N."/>
            <person name="Luecker S."/>
            <person name="Lage O.M."/>
            <person name="Pohl T."/>
            <person name="Merkel B.J."/>
            <person name="Hornburger P."/>
            <person name="Mueller R.-W."/>
            <person name="Bruemmer F."/>
            <person name="Labrenz M."/>
            <person name="Spormann A.M."/>
            <person name="Op Den Camp H."/>
            <person name="Overmann J."/>
            <person name="Amann R."/>
            <person name="Jetten M.S.M."/>
            <person name="Mascher T."/>
            <person name="Medema M.H."/>
            <person name="Devos D.P."/>
            <person name="Kaster A.-K."/>
            <person name="Ovreas L."/>
            <person name="Rohde M."/>
            <person name="Galperin M.Y."/>
            <person name="Jogler C."/>
        </authorList>
    </citation>
    <scope>NUCLEOTIDE SEQUENCE [LARGE SCALE GENOMIC DNA]</scope>
    <source>
        <strain evidence="1 2">Q31b</strain>
    </source>
</reference>
<name>A0A5C6E3J9_9BACT</name>
<keyword evidence="2" id="KW-1185">Reference proteome</keyword>
<gene>
    <name evidence="1" type="ORF">Q31b_17890</name>
</gene>
<dbReference type="EMBL" id="SJPY01000002">
    <property type="protein sequence ID" value="TWU44253.1"/>
    <property type="molecule type" value="Genomic_DNA"/>
</dbReference>
<dbReference type="AlphaFoldDB" id="A0A5C6E3J9"/>
<comment type="caution">
    <text evidence="1">The sequence shown here is derived from an EMBL/GenBank/DDBJ whole genome shotgun (WGS) entry which is preliminary data.</text>
</comment>
<sequence length="70" mass="8225">MSLVPVPHVIIHGFLRLSLNQRRIKKSYESAMLRLRIRVRRSGRGYESSVICLTFGTRCLVHYHYPKITL</sequence>
<evidence type="ECO:0000313" key="1">
    <source>
        <dbReference type="EMBL" id="TWU44253.1"/>
    </source>
</evidence>
<proteinExistence type="predicted"/>
<evidence type="ECO:0000313" key="2">
    <source>
        <dbReference type="Proteomes" id="UP000315471"/>
    </source>
</evidence>
<protein>
    <submittedName>
        <fullName evidence="1">Uncharacterized protein</fullName>
    </submittedName>
</protein>